<dbReference type="VEuPathDB" id="FungiDB:MAN_09726"/>
<dbReference type="Gene3D" id="1.10.10.10">
    <property type="entry name" value="Winged helix-like DNA-binding domain superfamily/Winged helix DNA-binding domain"/>
    <property type="match status" value="1"/>
</dbReference>
<evidence type="ECO:0000259" key="5">
    <source>
        <dbReference type="Pfam" id="PF08100"/>
    </source>
</evidence>
<dbReference type="PANTHER" id="PTHR43712">
    <property type="entry name" value="PUTATIVE (AFU_ORTHOLOGUE AFUA_4G14580)-RELATED"/>
    <property type="match status" value="1"/>
</dbReference>
<dbReference type="AlphaFoldDB" id="A0A0B4F3Y8"/>
<dbReference type="SUPFAM" id="SSF53335">
    <property type="entry name" value="S-adenosyl-L-methionine-dependent methyltransferases"/>
    <property type="match status" value="1"/>
</dbReference>
<dbReference type="SUPFAM" id="SSF46785">
    <property type="entry name" value="Winged helix' DNA-binding domain"/>
    <property type="match status" value="1"/>
</dbReference>
<dbReference type="PANTHER" id="PTHR43712:SF12">
    <property type="entry name" value="STERIGMATOCYSTIN 8-O-METHYLTRANSFERASE"/>
    <property type="match status" value="1"/>
</dbReference>
<dbReference type="Gene3D" id="3.40.50.150">
    <property type="entry name" value="Vaccinia Virus protein VP39"/>
    <property type="match status" value="1"/>
</dbReference>
<dbReference type="OrthoDB" id="4934557at2759"/>
<keyword evidence="7" id="KW-1185">Reference proteome</keyword>
<evidence type="ECO:0000259" key="4">
    <source>
        <dbReference type="Pfam" id="PF00891"/>
    </source>
</evidence>
<keyword evidence="1" id="KW-0489">Methyltransferase</keyword>
<gene>
    <name evidence="6" type="ORF">MAN_09726</name>
</gene>
<dbReference type="InterPro" id="IPR029063">
    <property type="entry name" value="SAM-dependent_MTases_sf"/>
</dbReference>
<reference evidence="6 7" key="1">
    <citation type="journal article" date="2014" name="Proc. Natl. Acad. Sci. U.S.A.">
        <title>Trajectory and genomic determinants of fungal-pathogen speciation and host adaptation.</title>
        <authorList>
            <person name="Hu X."/>
            <person name="Xiao G."/>
            <person name="Zheng P."/>
            <person name="Shang Y."/>
            <person name="Su Y."/>
            <person name="Zhang X."/>
            <person name="Liu X."/>
            <person name="Zhan S."/>
            <person name="St Leger R.J."/>
            <person name="Wang C."/>
        </authorList>
    </citation>
    <scope>NUCLEOTIDE SEQUENCE [LARGE SCALE GENOMIC DNA]</scope>
    <source>
        <strain evidence="6 7">ARSEF 549</strain>
    </source>
</reference>
<feature type="domain" description="O-methyltransferase dimerisation" evidence="5">
    <location>
        <begin position="84"/>
        <end position="152"/>
    </location>
</feature>
<dbReference type="InterPro" id="IPR001077">
    <property type="entry name" value="COMT_C"/>
</dbReference>
<dbReference type="Proteomes" id="UP000031186">
    <property type="component" value="Unassembled WGS sequence"/>
</dbReference>
<name>A0A0B4F3Y8_METAF</name>
<dbReference type="GO" id="GO:0032259">
    <property type="term" value="P:methylation"/>
    <property type="evidence" value="ECO:0007669"/>
    <property type="project" value="UniProtKB-KW"/>
</dbReference>
<evidence type="ECO:0000256" key="3">
    <source>
        <dbReference type="ARBA" id="ARBA00022691"/>
    </source>
</evidence>
<feature type="domain" description="O-methyltransferase C-terminal" evidence="4">
    <location>
        <begin position="196"/>
        <end position="393"/>
    </location>
</feature>
<accession>A0A0B4F3Y8</accession>
<evidence type="ECO:0000313" key="7">
    <source>
        <dbReference type="Proteomes" id="UP000031186"/>
    </source>
</evidence>
<sequence length="422" mass="47738">MSSDNTSVSRLAQLAASILDSVSRLEATLSMQACPLPSFDQDAPTLLPKDAIGIRDSIIDCAAEIQDLLLGPFDMLYMHASVNSSVSLQAISRFKIAELVPLGGRTTFASIAQEIGLGERTVRRLLRHATTMRVFHEPEPGVLVHTKASKLLRDPAANAWLLCGTEDMWPASVKMVEAFEKWPESQEPNHTGFALSNSTGESIYEVLKQNPQRAARFGNNMKAFMEMQEFNSTHVVNNYDWKSLGQVRIVDVGGGPGHISLELAKHFPHLSFIVQDLEIFSPDIPDEVGDRIKYMKHDMFAPQTIHAEVYFFRWILHNWSDKYCHLILKRLIPMLTPGTKIIINEICMPEPRTISHWRERYLRQVWSFDLLMGAGFASHERSLDEWKALFTEADPRFKFSMVNESNESALAIMEFVWTDLTG</sequence>
<proteinExistence type="predicted"/>
<feature type="non-terminal residue" evidence="6">
    <location>
        <position position="1"/>
    </location>
</feature>
<dbReference type="EMBL" id="AZNF01000018">
    <property type="protein sequence ID" value="KID60591.1"/>
    <property type="molecule type" value="Genomic_DNA"/>
</dbReference>
<dbReference type="GO" id="GO:0008171">
    <property type="term" value="F:O-methyltransferase activity"/>
    <property type="evidence" value="ECO:0007669"/>
    <property type="project" value="InterPro"/>
</dbReference>
<evidence type="ECO:0000256" key="2">
    <source>
        <dbReference type="ARBA" id="ARBA00022679"/>
    </source>
</evidence>
<dbReference type="PROSITE" id="PS51683">
    <property type="entry name" value="SAM_OMT_II"/>
    <property type="match status" value="1"/>
</dbReference>
<comment type="caution">
    <text evidence="6">The sequence shown here is derived from an EMBL/GenBank/DDBJ whole genome shotgun (WGS) entry which is preliminary data.</text>
</comment>
<dbReference type="InterPro" id="IPR012967">
    <property type="entry name" value="COMT_dimerisation"/>
</dbReference>
<dbReference type="Pfam" id="PF08100">
    <property type="entry name" value="Dimerisation"/>
    <property type="match status" value="1"/>
</dbReference>
<protein>
    <submittedName>
        <fullName evidence="6">Sterigmatocystin 8-O-methyltransferase</fullName>
    </submittedName>
</protein>
<evidence type="ECO:0000256" key="1">
    <source>
        <dbReference type="ARBA" id="ARBA00022603"/>
    </source>
</evidence>
<dbReference type="Pfam" id="PF00891">
    <property type="entry name" value="Methyltransf_2"/>
    <property type="match status" value="1"/>
</dbReference>
<keyword evidence="2" id="KW-0808">Transferase</keyword>
<dbReference type="InterPro" id="IPR036388">
    <property type="entry name" value="WH-like_DNA-bd_sf"/>
</dbReference>
<evidence type="ECO:0000313" key="6">
    <source>
        <dbReference type="EMBL" id="KID60591.1"/>
    </source>
</evidence>
<dbReference type="InterPro" id="IPR036390">
    <property type="entry name" value="WH_DNA-bd_sf"/>
</dbReference>
<dbReference type="HOGENOM" id="CLU_005533_1_4_1"/>
<organism evidence="6 7">
    <name type="scientific">Metarhizium anisopliae (strain ARSEF 549)</name>
    <dbReference type="NCBI Taxonomy" id="3151832"/>
    <lineage>
        <taxon>Eukaryota</taxon>
        <taxon>Fungi</taxon>
        <taxon>Dikarya</taxon>
        <taxon>Ascomycota</taxon>
        <taxon>Pezizomycotina</taxon>
        <taxon>Sordariomycetes</taxon>
        <taxon>Hypocreomycetidae</taxon>
        <taxon>Hypocreales</taxon>
        <taxon>Clavicipitaceae</taxon>
        <taxon>Metarhizium</taxon>
    </lineage>
</organism>
<dbReference type="InterPro" id="IPR016461">
    <property type="entry name" value="COMT-like"/>
</dbReference>
<keyword evidence="3" id="KW-0949">S-adenosyl-L-methionine</keyword>